<dbReference type="InterPro" id="IPR016130">
    <property type="entry name" value="Tyr_Pase_AS"/>
</dbReference>
<evidence type="ECO:0000313" key="2">
    <source>
        <dbReference type="EMBL" id="QLH85046.1"/>
    </source>
</evidence>
<organism evidence="2 3">
    <name type="scientific">Halosimplex pelagicum</name>
    <dbReference type="NCBI Taxonomy" id="869886"/>
    <lineage>
        <taxon>Archaea</taxon>
        <taxon>Methanobacteriati</taxon>
        <taxon>Methanobacteriota</taxon>
        <taxon>Stenosarchaea group</taxon>
        <taxon>Halobacteria</taxon>
        <taxon>Halobacteriales</taxon>
        <taxon>Haloarculaceae</taxon>
        <taxon>Halosimplex</taxon>
    </lineage>
</organism>
<dbReference type="SUPFAM" id="SSF52799">
    <property type="entry name" value="(Phosphotyrosine protein) phosphatases II"/>
    <property type="match status" value="1"/>
</dbReference>
<dbReference type="Gene3D" id="3.90.190.10">
    <property type="entry name" value="Protein tyrosine phosphatase superfamily"/>
    <property type="match status" value="1"/>
</dbReference>
<dbReference type="AlphaFoldDB" id="A0A7D5PAU0"/>
<dbReference type="Proteomes" id="UP000509346">
    <property type="component" value="Chromosome"/>
</dbReference>
<evidence type="ECO:0000313" key="3">
    <source>
        <dbReference type="Proteomes" id="UP000509346"/>
    </source>
</evidence>
<dbReference type="InterPro" id="IPR000340">
    <property type="entry name" value="Dual-sp_phosphatase_cat-dom"/>
</dbReference>
<accession>A0A7D5PAU0</accession>
<name>A0A7D5PAU0_9EURY</name>
<reference evidence="2 3" key="1">
    <citation type="submission" date="2020-07" db="EMBL/GenBank/DDBJ databases">
        <title>Halosimplex litoreum sp. nov. and Halosimplex rubrum sp. nov., isolated from different salt environments.</title>
        <authorList>
            <person name="Cui H."/>
        </authorList>
    </citation>
    <scope>NUCLEOTIDE SEQUENCE [LARGE SCALE GENOMIC DNA]</scope>
    <source>
        <strain evidence="2 3">R2</strain>
    </source>
</reference>
<keyword evidence="3" id="KW-1185">Reference proteome</keyword>
<dbReference type="PROSITE" id="PS50056">
    <property type="entry name" value="TYR_PHOSPHATASE_2"/>
    <property type="match status" value="1"/>
</dbReference>
<evidence type="ECO:0000259" key="1">
    <source>
        <dbReference type="PROSITE" id="PS50056"/>
    </source>
</evidence>
<protein>
    <submittedName>
        <fullName evidence="2">Dual specificity protein phosphatase family protein</fullName>
    </submittedName>
</protein>
<dbReference type="OrthoDB" id="204030at2157"/>
<dbReference type="InterPro" id="IPR000387">
    <property type="entry name" value="Tyr_Pase_dom"/>
</dbReference>
<sequence>MPGTDPRADGPDWWRAGTTVVRPFGYGHDAPIARRIDGTELFVGNAHAADRERCDRSFDRVLSVTAEPRPATTHHRPLVDGPDNEWAAFEAAADTACRLLREPGESLLVHCSHGISRSAVVTAVALAVSEERSLRDALALVRSARPPATVHPVLREQAVYYLAKR</sequence>
<dbReference type="EMBL" id="CP058909">
    <property type="protein sequence ID" value="QLH85046.1"/>
    <property type="molecule type" value="Genomic_DNA"/>
</dbReference>
<dbReference type="Pfam" id="PF00782">
    <property type="entry name" value="DSPc"/>
    <property type="match status" value="1"/>
</dbReference>
<feature type="domain" description="Tyrosine specific protein phosphatases" evidence="1">
    <location>
        <begin position="87"/>
        <end position="146"/>
    </location>
</feature>
<dbReference type="InterPro" id="IPR029021">
    <property type="entry name" value="Prot-tyrosine_phosphatase-like"/>
</dbReference>
<gene>
    <name evidence="2" type="ORF">HZS54_18815</name>
</gene>
<proteinExistence type="predicted"/>
<dbReference type="PROSITE" id="PS00383">
    <property type="entry name" value="TYR_PHOSPHATASE_1"/>
    <property type="match status" value="1"/>
</dbReference>
<dbReference type="KEGG" id="hpel:HZS54_18815"/>